<dbReference type="GO" id="GO:0016705">
    <property type="term" value="F:oxidoreductase activity, acting on paired donors, with incorporation or reduction of molecular oxygen"/>
    <property type="evidence" value="ECO:0007669"/>
    <property type="project" value="InterPro"/>
</dbReference>
<dbReference type="Proteomes" id="UP000191897">
    <property type="component" value="Unassembled WGS sequence"/>
</dbReference>
<dbReference type="InterPro" id="IPR036661">
    <property type="entry name" value="Luciferase-like_sf"/>
</dbReference>
<evidence type="ECO:0000313" key="2">
    <source>
        <dbReference type="Proteomes" id="UP000191897"/>
    </source>
</evidence>
<dbReference type="GO" id="GO:0004497">
    <property type="term" value="F:monooxygenase activity"/>
    <property type="evidence" value="ECO:0007669"/>
    <property type="project" value="UniProtKB-KW"/>
</dbReference>
<gene>
    <name evidence="1" type="ORF">AGR4C_Lc90017</name>
</gene>
<sequence length="124" mass="13956">MLPEVTSINRRRGRVEVFRRYAKEGLSLRELIIQAQETGHWSVAGTPEKLVDAIEERYRAGILDVLSLHGFGNPEQEDLLVNGLLPELRRRAIVDTDYIGDDFRTNLQLPGLADSDNLIGSRTA</sequence>
<protein>
    <submittedName>
        <fullName evidence="1">Nitrilotriacetate monooxygenase</fullName>
    </submittedName>
</protein>
<reference evidence="1 2" key="1">
    <citation type="submission" date="2016-01" db="EMBL/GenBank/DDBJ databases">
        <authorList>
            <person name="Oliw E.H."/>
        </authorList>
    </citation>
    <scope>NUCLEOTIDE SEQUENCE [LARGE SCALE GENOMIC DNA]</scope>
    <source>
        <strain evidence="1 2">Kerr 14</strain>
    </source>
</reference>
<dbReference type="SUPFAM" id="SSF51679">
    <property type="entry name" value="Bacterial luciferase-like"/>
    <property type="match status" value="1"/>
</dbReference>
<organism evidence="1 2">
    <name type="scientific">Agrobacterium tumefaciens str. Kerr 14</name>
    <dbReference type="NCBI Taxonomy" id="1183424"/>
    <lineage>
        <taxon>Bacteria</taxon>
        <taxon>Pseudomonadati</taxon>
        <taxon>Pseudomonadota</taxon>
        <taxon>Alphaproteobacteria</taxon>
        <taxon>Hyphomicrobiales</taxon>
        <taxon>Rhizobiaceae</taxon>
        <taxon>Rhizobium/Agrobacterium group</taxon>
        <taxon>Agrobacterium</taxon>
        <taxon>Agrobacterium tumefaciens complex</taxon>
    </lineage>
</organism>
<dbReference type="AlphaFoldDB" id="A0A1S7S5P0"/>
<dbReference type="EMBL" id="FBWC01000031">
    <property type="protein sequence ID" value="CUX62860.1"/>
    <property type="molecule type" value="Genomic_DNA"/>
</dbReference>
<keyword evidence="1" id="KW-0560">Oxidoreductase</keyword>
<dbReference type="Gene3D" id="3.20.20.30">
    <property type="entry name" value="Luciferase-like domain"/>
    <property type="match status" value="1"/>
</dbReference>
<proteinExistence type="predicted"/>
<name>A0A1S7S5P0_AGRTU</name>
<evidence type="ECO:0000313" key="1">
    <source>
        <dbReference type="EMBL" id="CUX62860.1"/>
    </source>
</evidence>
<keyword evidence="1" id="KW-0503">Monooxygenase</keyword>
<dbReference type="RefSeq" id="WP_233284509.1">
    <property type="nucleotide sequence ID" value="NZ_LT009731.1"/>
</dbReference>
<accession>A0A1S7S5P0</accession>